<dbReference type="InterPro" id="IPR039426">
    <property type="entry name" value="TonB-dep_rcpt-like"/>
</dbReference>
<keyword evidence="8 12" id="KW-0798">TonB box</keyword>
<evidence type="ECO:0000256" key="10">
    <source>
        <dbReference type="ARBA" id="ARBA00023237"/>
    </source>
</evidence>
<feature type="signal peptide" evidence="13">
    <location>
        <begin position="1"/>
        <end position="22"/>
    </location>
</feature>
<dbReference type="SUPFAM" id="SSF56935">
    <property type="entry name" value="Porins"/>
    <property type="match status" value="1"/>
</dbReference>
<protein>
    <submittedName>
        <fullName evidence="16">TonB-dependent receptor</fullName>
    </submittedName>
</protein>
<keyword evidence="10 11" id="KW-0998">Cell outer membrane</keyword>
<keyword evidence="17" id="KW-1185">Reference proteome</keyword>
<keyword evidence="9 11" id="KW-0472">Membrane</keyword>
<reference evidence="17" key="1">
    <citation type="journal article" date="2019" name="Int. J. Syst. Evol. Microbiol.">
        <title>The Global Catalogue of Microorganisms (GCM) 10K type strain sequencing project: providing services to taxonomists for standard genome sequencing and annotation.</title>
        <authorList>
            <consortium name="The Broad Institute Genomics Platform"/>
            <consortium name="The Broad Institute Genome Sequencing Center for Infectious Disease"/>
            <person name="Wu L."/>
            <person name="Ma J."/>
        </authorList>
    </citation>
    <scope>NUCLEOTIDE SEQUENCE [LARGE SCALE GENOMIC DNA]</scope>
    <source>
        <strain evidence="17">KCTC 62164</strain>
    </source>
</reference>
<evidence type="ECO:0000256" key="8">
    <source>
        <dbReference type="ARBA" id="ARBA00023077"/>
    </source>
</evidence>
<evidence type="ECO:0000256" key="4">
    <source>
        <dbReference type="ARBA" id="ARBA00022496"/>
    </source>
</evidence>
<evidence type="ECO:0000256" key="13">
    <source>
        <dbReference type="SAM" id="SignalP"/>
    </source>
</evidence>
<evidence type="ECO:0000259" key="14">
    <source>
        <dbReference type="Pfam" id="PF00593"/>
    </source>
</evidence>
<evidence type="ECO:0000256" key="2">
    <source>
        <dbReference type="ARBA" id="ARBA00022448"/>
    </source>
</evidence>
<name>A0ABV7D1A7_9PROT</name>
<keyword evidence="4" id="KW-0410">Iron transport</keyword>
<comment type="similarity">
    <text evidence="11 12">Belongs to the TonB-dependent receptor family.</text>
</comment>
<dbReference type="RefSeq" id="WP_194214870.1">
    <property type="nucleotide sequence ID" value="NZ_CP061205.1"/>
</dbReference>
<dbReference type="Gene3D" id="2.40.170.20">
    <property type="entry name" value="TonB-dependent receptor, beta-barrel domain"/>
    <property type="match status" value="1"/>
</dbReference>
<keyword evidence="7" id="KW-0406">Ion transport</keyword>
<dbReference type="PROSITE" id="PS52016">
    <property type="entry name" value="TONB_DEPENDENT_REC_3"/>
    <property type="match status" value="1"/>
</dbReference>
<dbReference type="PANTHER" id="PTHR32552">
    <property type="entry name" value="FERRICHROME IRON RECEPTOR-RELATED"/>
    <property type="match status" value="1"/>
</dbReference>
<keyword evidence="13" id="KW-0732">Signal</keyword>
<proteinExistence type="inferred from homology"/>
<comment type="caution">
    <text evidence="16">The sequence shown here is derived from an EMBL/GenBank/DDBJ whole genome shotgun (WGS) entry which is preliminary data.</text>
</comment>
<keyword evidence="6" id="KW-0408">Iron</keyword>
<evidence type="ECO:0000256" key="5">
    <source>
        <dbReference type="ARBA" id="ARBA00022692"/>
    </source>
</evidence>
<evidence type="ECO:0000256" key="7">
    <source>
        <dbReference type="ARBA" id="ARBA00023065"/>
    </source>
</evidence>
<comment type="subcellular location">
    <subcellularLocation>
        <location evidence="1 11">Cell outer membrane</location>
        <topology evidence="1 11">Multi-pass membrane protein</topology>
    </subcellularLocation>
</comment>
<feature type="domain" description="TonB-dependent receptor plug" evidence="15">
    <location>
        <begin position="47"/>
        <end position="153"/>
    </location>
</feature>
<evidence type="ECO:0000256" key="6">
    <source>
        <dbReference type="ARBA" id="ARBA00023004"/>
    </source>
</evidence>
<dbReference type="InterPro" id="IPR036942">
    <property type="entry name" value="Beta-barrel_TonB_sf"/>
</dbReference>
<accession>A0ABV7D1A7</accession>
<dbReference type="Pfam" id="PF00593">
    <property type="entry name" value="TonB_dep_Rec_b-barrel"/>
    <property type="match status" value="1"/>
</dbReference>
<dbReference type="InterPro" id="IPR012910">
    <property type="entry name" value="Plug_dom"/>
</dbReference>
<dbReference type="EMBL" id="JBHRSL010000001">
    <property type="protein sequence ID" value="MFC3050490.1"/>
    <property type="molecule type" value="Genomic_DNA"/>
</dbReference>
<dbReference type="Proteomes" id="UP001595444">
    <property type="component" value="Unassembled WGS sequence"/>
</dbReference>
<gene>
    <name evidence="16" type="ORF">ACFOKA_01085</name>
</gene>
<dbReference type="InterPro" id="IPR000531">
    <property type="entry name" value="Beta-barrel_TonB"/>
</dbReference>
<feature type="chain" id="PRO_5046476933" evidence="13">
    <location>
        <begin position="23"/>
        <end position="743"/>
    </location>
</feature>
<organism evidence="16 17">
    <name type="scientific">Kordiimonas pumila</name>
    <dbReference type="NCBI Taxonomy" id="2161677"/>
    <lineage>
        <taxon>Bacteria</taxon>
        <taxon>Pseudomonadati</taxon>
        <taxon>Pseudomonadota</taxon>
        <taxon>Alphaproteobacteria</taxon>
        <taxon>Kordiimonadales</taxon>
        <taxon>Kordiimonadaceae</taxon>
        <taxon>Kordiimonas</taxon>
    </lineage>
</organism>
<keyword evidence="3 11" id="KW-1134">Transmembrane beta strand</keyword>
<keyword evidence="2 11" id="KW-0813">Transport</keyword>
<evidence type="ECO:0000313" key="17">
    <source>
        <dbReference type="Proteomes" id="UP001595444"/>
    </source>
</evidence>
<sequence length="743" mass="80905">MRMSIRPSVMVLALLAPATLQAQDTGSKALFSIEEIVVTAEKREANLQNTAVAISAFSGETLERRGIDDVSNLQSYIPNLHVGQEQDGFKIAMRGIGLQGTTSISDSGVAFYNDGFYIPRPAGGSAVFYDISRVEVLKGPQGTLYGRNATGGVVNVISNAPSDEFEGEMGFSYGNRDLVEMRGILNIPLSETVSSRFSLVHTEEDGYVKNNSGAPGTRPFYGTDGDLTMRGQLQYDNKEDLKILLALNYSKLNGTGIAMKYLERNIGGPGPTQALLATVPTDPADPLVNNSEISGYNDTETTYGFLRVEKSFGGVDAFLQAGKFWQDTNILQDFDGSPVEVSLFNKDQENEAESVEFRLASNTDGPLEWMLGAYYFSEDTYIFRRVRLNGLVGGGTVFINLPDFLLDEYGSGSTKAAFSNVKYALSDTFRLSGGIRYTKDKKSGSKITRGNFGAPFPPDLIDVEVDFSQVTWKAGIEWDASEDVFVYASASTGYKAGGFNISSSGAPYDAETVDAYEVGIKSNPFDGRMQINADAFYYSYNDMQLTTLTTVNNAPGQLTTNAAGSTLYGLEIDTQFEITENLLMNAAYSYISAKFDEYYNTDPRDPNPVFNPGDPEGLGRTDLAGNTVPYVANHTISVGLQYGIELGDKGSIVAAINSSWHSELFMREYNDPLIDRQAPNTKTDATITYYAGDSGLSITGYVTNIENDTELNNIFVSPGFVGLSATASYTKPRSFGVRLDYEF</sequence>
<evidence type="ECO:0000256" key="3">
    <source>
        <dbReference type="ARBA" id="ARBA00022452"/>
    </source>
</evidence>
<feature type="domain" description="TonB-dependent receptor-like beta-barrel" evidence="14">
    <location>
        <begin position="291"/>
        <end position="705"/>
    </location>
</feature>
<evidence type="ECO:0000256" key="11">
    <source>
        <dbReference type="PROSITE-ProRule" id="PRU01360"/>
    </source>
</evidence>
<evidence type="ECO:0000256" key="9">
    <source>
        <dbReference type="ARBA" id="ARBA00023136"/>
    </source>
</evidence>
<evidence type="ECO:0000256" key="12">
    <source>
        <dbReference type="RuleBase" id="RU003357"/>
    </source>
</evidence>
<dbReference type="Pfam" id="PF07715">
    <property type="entry name" value="Plug"/>
    <property type="match status" value="1"/>
</dbReference>
<dbReference type="PANTHER" id="PTHR32552:SF81">
    <property type="entry name" value="TONB-DEPENDENT OUTER MEMBRANE RECEPTOR"/>
    <property type="match status" value="1"/>
</dbReference>
<evidence type="ECO:0000256" key="1">
    <source>
        <dbReference type="ARBA" id="ARBA00004571"/>
    </source>
</evidence>
<keyword evidence="5 11" id="KW-0812">Transmembrane</keyword>
<keyword evidence="16" id="KW-0675">Receptor</keyword>
<evidence type="ECO:0000313" key="16">
    <source>
        <dbReference type="EMBL" id="MFC3050490.1"/>
    </source>
</evidence>
<evidence type="ECO:0000259" key="15">
    <source>
        <dbReference type="Pfam" id="PF07715"/>
    </source>
</evidence>